<dbReference type="SUPFAM" id="SSF52242">
    <property type="entry name" value="Cobalamin (vitamin B12)-binding domain"/>
    <property type="match status" value="1"/>
</dbReference>
<evidence type="ECO:0000313" key="2">
    <source>
        <dbReference type="EMBL" id="AFM13113.1"/>
    </source>
</evidence>
<dbReference type="RefSeq" id="WP_014803619.1">
    <property type="nucleotide sequence ID" value="NC_018020.1"/>
</dbReference>
<dbReference type="GO" id="GO:0003677">
    <property type="term" value="F:DNA binding"/>
    <property type="evidence" value="ECO:0007669"/>
    <property type="project" value="InterPro"/>
</dbReference>
<organism evidence="2 3">
    <name type="scientific">Turneriella parva (strain ATCC BAA-1111 / DSM 21527 / NCTC 11395 / H)</name>
    <name type="common">Leptospira parva</name>
    <dbReference type="NCBI Taxonomy" id="869212"/>
    <lineage>
        <taxon>Bacteria</taxon>
        <taxon>Pseudomonadati</taxon>
        <taxon>Spirochaetota</taxon>
        <taxon>Spirochaetia</taxon>
        <taxon>Leptospirales</taxon>
        <taxon>Leptospiraceae</taxon>
        <taxon>Turneriella</taxon>
    </lineage>
</organism>
<dbReference type="OrthoDB" id="9800334at2"/>
<keyword evidence="3" id="KW-1185">Reference proteome</keyword>
<evidence type="ECO:0000259" key="1">
    <source>
        <dbReference type="PROSITE" id="PS50937"/>
    </source>
</evidence>
<dbReference type="HOGENOM" id="CLU_045945_3_0_12"/>
<reference evidence="2 3" key="1">
    <citation type="submission" date="2012-06" db="EMBL/GenBank/DDBJ databases">
        <title>The complete chromosome of genome of Turneriella parva DSM 21527.</title>
        <authorList>
            <consortium name="US DOE Joint Genome Institute (JGI-PGF)"/>
            <person name="Lucas S."/>
            <person name="Han J."/>
            <person name="Lapidus A."/>
            <person name="Bruce D."/>
            <person name="Goodwin L."/>
            <person name="Pitluck S."/>
            <person name="Peters L."/>
            <person name="Kyrpides N."/>
            <person name="Mavromatis K."/>
            <person name="Ivanova N."/>
            <person name="Mikhailova N."/>
            <person name="Chertkov O."/>
            <person name="Detter J.C."/>
            <person name="Tapia R."/>
            <person name="Han C."/>
            <person name="Land M."/>
            <person name="Hauser L."/>
            <person name="Markowitz V."/>
            <person name="Cheng J.-F."/>
            <person name="Hugenholtz P."/>
            <person name="Woyke T."/>
            <person name="Wu D."/>
            <person name="Gronow S."/>
            <person name="Wellnitz S."/>
            <person name="Brambilla E."/>
            <person name="Klenk H.-P."/>
            <person name="Eisen J.A."/>
        </authorList>
    </citation>
    <scope>NUCLEOTIDE SEQUENCE [LARGE SCALE GENOMIC DNA]</scope>
    <source>
        <strain evidence="3">ATCC BAA-1111 / DSM 21527 / NCTC 11395 / H</strain>
    </source>
</reference>
<dbReference type="InterPro" id="IPR000551">
    <property type="entry name" value="MerR-type_HTH_dom"/>
</dbReference>
<dbReference type="Gene3D" id="3.40.50.280">
    <property type="entry name" value="Cobalamin-binding domain"/>
    <property type="match status" value="1"/>
</dbReference>
<dbReference type="SMART" id="SM00422">
    <property type="entry name" value="HTH_MERR"/>
    <property type="match status" value="1"/>
</dbReference>
<protein>
    <submittedName>
        <fullName evidence="2">Regulatory protein MerR</fullName>
    </submittedName>
</protein>
<gene>
    <name evidence="2" type="ordered locus">Turpa_2471</name>
</gene>
<dbReference type="GO" id="GO:0046872">
    <property type="term" value="F:metal ion binding"/>
    <property type="evidence" value="ECO:0007669"/>
    <property type="project" value="InterPro"/>
</dbReference>
<dbReference type="InterPro" id="IPR009061">
    <property type="entry name" value="DNA-bd_dom_put_sf"/>
</dbReference>
<dbReference type="Gene3D" id="1.10.1240.10">
    <property type="entry name" value="Methionine synthase domain"/>
    <property type="match status" value="1"/>
</dbReference>
<evidence type="ECO:0000313" key="3">
    <source>
        <dbReference type="Proteomes" id="UP000006048"/>
    </source>
</evidence>
<accession>I4B756</accession>
<dbReference type="AlphaFoldDB" id="I4B756"/>
<feature type="domain" description="HTH merR-type" evidence="1">
    <location>
        <begin position="1"/>
        <end position="71"/>
    </location>
</feature>
<sequence length="262" mass="29454">MRLTAKKLSELTGVPAANIRKWRERYSILDPQRGDNGYLYYTSEDYRVVLGINRLLADGKKLAGIMHLGRGKLLEIAPQVNYTTEQMQFLEKVIEGNFSVFSQQYDEYLQTHSVESLVQKKVHPQTVLVGQAWESGFITVATEHAFTRWVMGYLSQLALRFTRKKGGDRLFVAFPGDAHELGAMMHFVLMSAEGLGGKFCGALPFDRLFEELNHGDYEEVHVSATIPKSREEIDKFVSAVHKKFPHIKVKIGGSGAKTAGSK</sequence>
<dbReference type="KEGG" id="tpx:Turpa_2471"/>
<dbReference type="InterPro" id="IPR036594">
    <property type="entry name" value="Meth_synthase_dom"/>
</dbReference>
<dbReference type="Proteomes" id="UP000006048">
    <property type="component" value="Chromosome"/>
</dbReference>
<dbReference type="InterPro" id="IPR036724">
    <property type="entry name" value="Cobalamin-bd_sf"/>
</dbReference>
<dbReference type="GO" id="GO:0006355">
    <property type="term" value="P:regulation of DNA-templated transcription"/>
    <property type="evidence" value="ECO:0007669"/>
    <property type="project" value="InterPro"/>
</dbReference>
<name>I4B756_TURPD</name>
<dbReference type="STRING" id="869212.Turpa_2471"/>
<dbReference type="Pfam" id="PF02607">
    <property type="entry name" value="B12-binding_2"/>
    <property type="match status" value="1"/>
</dbReference>
<dbReference type="EMBL" id="CP002959">
    <property type="protein sequence ID" value="AFM13113.1"/>
    <property type="molecule type" value="Genomic_DNA"/>
</dbReference>
<dbReference type="GO" id="GO:0031419">
    <property type="term" value="F:cobalamin binding"/>
    <property type="evidence" value="ECO:0007669"/>
    <property type="project" value="InterPro"/>
</dbReference>
<dbReference type="SUPFAM" id="SSF46955">
    <property type="entry name" value="Putative DNA-binding domain"/>
    <property type="match status" value="1"/>
</dbReference>
<dbReference type="PROSITE" id="PS50937">
    <property type="entry name" value="HTH_MERR_2"/>
    <property type="match status" value="1"/>
</dbReference>
<proteinExistence type="predicted"/>
<dbReference type="Pfam" id="PF13411">
    <property type="entry name" value="MerR_1"/>
    <property type="match status" value="1"/>
</dbReference>
<dbReference type="Gene3D" id="1.10.1660.10">
    <property type="match status" value="1"/>
</dbReference>
<dbReference type="InterPro" id="IPR003759">
    <property type="entry name" value="Cbl-bd_cap"/>
</dbReference>